<dbReference type="InterPro" id="IPR045851">
    <property type="entry name" value="AMP-bd_C_sf"/>
</dbReference>
<dbReference type="SUPFAM" id="SSF56801">
    <property type="entry name" value="Acetyl-CoA synthetase-like"/>
    <property type="match status" value="2"/>
</dbReference>
<dbReference type="Gene3D" id="1.10.10.1830">
    <property type="entry name" value="Non-ribosomal peptide synthase, adenylation domain"/>
    <property type="match status" value="1"/>
</dbReference>
<keyword evidence="2" id="KW-0596">Phosphopantetheine</keyword>
<evidence type="ECO:0000313" key="5">
    <source>
        <dbReference type="EMBL" id="KZN35092.1"/>
    </source>
</evidence>
<feature type="domain" description="Carrier" evidence="4">
    <location>
        <begin position="1058"/>
        <end position="1132"/>
    </location>
</feature>
<dbReference type="Proteomes" id="UP000076643">
    <property type="component" value="Unassembled WGS sequence"/>
</dbReference>
<dbReference type="EMBL" id="AUYB01000114">
    <property type="protein sequence ID" value="KZN35092.1"/>
    <property type="molecule type" value="Genomic_DNA"/>
</dbReference>
<dbReference type="InterPro" id="IPR044894">
    <property type="entry name" value="TubC_N_sf"/>
</dbReference>
<dbReference type="Pfam" id="PF00550">
    <property type="entry name" value="PP-binding"/>
    <property type="match status" value="2"/>
</dbReference>
<dbReference type="Pfam" id="PF13193">
    <property type="entry name" value="AMP-binding_C"/>
    <property type="match status" value="2"/>
</dbReference>
<dbReference type="InterPro" id="IPR029058">
    <property type="entry name" value="AB_hydrolase_fold"/>
</dbReference>
<protein>
    <recommendedName>
        <fullName evidence="4">Carrier domain-containing protein</fullName>
    </recommendedName>
</protein>
<dbReference type="Pfam" id="PF00975">
    <property type="entry name" value="Thioesterase"/>
    <property type="match status" value="1"/>
</dbReference>
<dbReference type="InterPro" id="IPR009081">
    <property type="entry name" value="PP-bd_ACP"/>
</dbReference>
<dbReference type="PATRIC" id="fig|1365250.3.peg.3387"/>
<dbReference type="SUPFAM" id="SSF47336">
    <property type="entry name" value="ACP-like"/>
    <property type="match status" value="2"/>
</dbReference>
<dbReference type="FunFam" id="3.40.50.980:FF:000001">
    <property type="entry name" value="Non-ribosomal peptide synthetase"/>
    <property type="match status" value="1"/>
</dbReference>
<dbReference type="SUPFAM" id="SSF52777">
    <property type="entry name" value="CoA-dependent acyltransferases"/>
    <property type="match status" value="4"/>
</dbReference>
<dbReference type="FunFam" id="3.30.559.10:FF:000012">
    <property type="entry name" value="Non-ribosomal peptide synthetase"/>
    <property type="match status" value="1"/>
</dbReference>
<dbReference type="CDD" id="cd05930">
    <property type="entry name" value="A_NRPS"/>
    <property type="match status" value="2"/>
</dbReference>
<dbReference type="Gene3D" id="3.40.50.980">
    <property type="match status" value="4"/>
</dbReference>
<dbReference type="Gene3D" id="3.30.559.30">
    <property type="entry name" value="Nonribosomal peptide synthetase, condensation domain"/>
    <property type="match status" value="2"/>
</dbReference>
<dbReference type="SUPFAM" id="SSF53474">
    <property type="entry name" value="alpha/beta-Hydrolases"/>
    <property type="match status" value="1"/>
</dbReference>
<proteinExistence type="predicted"/>
<dbReference type="InterPro" id="IPR041464">
    <property type="entry name" value="TubC_N"/>
</dbReference>
<dbReference type="InterPro" id="IPR025110">
    <property type="entry name" value="AMP-bd_C"/>
</dbReference>
<sequence length="2488" mass="276707">MALEVLKAAKEKGIQIFIDGGKLKVKSPPGAMTDELRASIKGAKPELMALLTELASVKEANNQITIKRQGLLQAALSYPQQRLWVTEQLSPESGQFVMPAGIRLEGKLNKQALQSAFNEIVRRHEILRTVYIESDGQARQVVKEASPLKIKELDLSRYSQEAQARELDNLMKQEVSSNFNLEHDLMIRVTVVKQHEENHVVFFTLHHIATDGWSMGILVNEFTQLYTAFDQQKAPELLPLPIQYADYAAWQREFLQGPNVQKQLEFWRNELDGIPSLHNVQLDKVRPAIQTSAGQTFNQHLSIQTIKQLKAFQQRQNVSMFALLETVFAVLIGRYSCENDVVIGTPVSGREISEVQPLIGFFVNNLALRCQIDPKQNFSALLSENNGRILTAFENQALPFESLVDELGVERDLSHSPIFQIVFSYSNAEGGELKLPGLKVSALAQESAAAKVDLEVVATEVDGEFRIGWTYNVDLFDEQTIEALALSYEELLTQIIQYPEKAVGELATIDESKKHNLVALGKGVDSNIEDLCVHEAISQAARLAPDAIAISDDSHALTYAELEIRAQRLSAYLDEMGIGVGAKVGICLERTPALMIALLGVMKSGAAYVALESTLPLDRLEYIVADADIEIVIYDAPSIEKSSISGVDVFMMEDAVEDEQWLSEFDDIVVETAVCKEDPVYVLYTSGSTGKPKGVVVPHCGVMNYLNHATHSYINEQISGSVVSSPLCFDATVTTLYSPLMVGKQVHFIPEHAQTLDMLAEKLFDSCSGLLFKITPAHIEALTHIKADVANCPSPHVIVIGGEQLTFKTLAPMRNELLPCATFVNEYGPTETVVGCSTYTLAPNSDTVNESQDTLNVPIGKPIRNTQLYVLSESCQMQPQNSLGELYIGGNGVTLGYINREELTAERFIDNPFGVEGKLYKTGDLVRWRSEGELEFIGRVDDQVKIRGYRIELGEIESILASLDCIQEVVVIAHSDGQSQRLVTYLVPASSHKAQAGDSYLSLEAELKSTLTELLPVYMIPSLFIFLDSLPLTANGKVDKKRLPEPSGESVSKNEYVAPRNELELTLSLTVQEVLNVEKVGIEDNFFSIGGDSILAIRIVSSLKKQGIALTIQDLFKYQTVRELSAFVREHGCKDEELEQIKPFELLNQHEKQLLETEFVDAYPLSELQSGMVFHSQLDGFKGVYHDINGEHIKYQWDQEKFSKALEACIQHHPILRTTYRFDGDRPLQCVRANIDLPLEVEDISHLSSDEQDVYLTEWTSKRRTYVFDWENGPLFKVFIFLRDSESFQYIVSFHHSILDGWSRATLNTELYRYYSTLLSGNNIEPTEVDWTYRQFIAAELDVLDNEDAKAFFNERLEGVPQRQLPISESQSEEKNNGHAHFIVEGIEEYSKPIIELASNLGVPVQAVLLAVHYRVLSLYSGQNQVMSCFTVNGRPENEGAEQGVGLFLNSLPVGQVLSDLSWRDYIKEVAENITQSMLYRRYPLSKIQQEVDKEFSEITFNYTHFHVLKELLADDNKELEVVGSTGSEHTNFDFTVDVSRSVDTDSLAILFSYNASLYSPSHVSEIAQYYVETLKVLLSDINVGCLQQQILLNNQVSTLEGWNDTLAENQHGNSLLERFNSQVQSSPSAIALQVIQGSTAIELTYQELNERANQLAHYLLALGVKPNSLLGVCLDRSADLMVAVLGIMKTGAAYVPLEPSLPEGRLEYIVEDTDLNYIITHSNFMLGSKSRTGKIKFIELDNDNQQALLVKQPIANPDIAIDFEHLAYVIYTSGSTGNPKGVKVPHKGLANYLEHTSEQYDGDSIQGGVVSSPLCFDATVTTLFTPLVVGKTVKLLPESNEILALLKAELIQSQGDWIFKLTPSHLDGISLLMEGSESSENRHKLVVGGEQLNYQTSNLWLSKYLPNSAIINEYGPTETVVGCSTHTLTGEVNTQELSGPVPIGCPIRNTKLYVLSSEMHLQPLLSVGELYIGGEGVTQGYLNRDELTSEKFVQNPLNPAEKLYRTGDLVRRLQNGELEFVGRMDDQIKIRGFRIELGEVEAQLCQVDDVKSSFVTAMKDSRGGTCLVAYLVASEQSQTDSSFIARVRAQISQHLPEYMIPNSFILMNEFPYTVNGKLDIKGLPAPQEAMSAANRIVNKATTDVQIKLAKIWSEVLNLPSDQIDIENSFFEQGGHSIDFVRLQVKINKALSISLSLADLYSHSNIKLQAEYLENLQNAHSAAESSNEIVCLKQGSADLAPLVLIHPVGGTISKYFGLANLVKYEGSIFAVQMIDDSYLSIEKRATRYNSSIGQLNLGNRYHLAGWSLGGTIAFEMAKQLASEGGEVESLTLIDSANPTFFKPRQGNELSEELYTLYELALELGIHVSEHVQVQVEGKEIDEAIAMLLALGVEQNVLPIEANVSTLKQYFNRVKSNKRSIEVYQPSAYLGQANLIKALENPTEEITTGWELLVGKLNTLEVKGNHYSIFDNNNLITLAESLNKVMGSK</sequence>
<dbReference type="GO" id="GO:0044550">
    <property type="term" value="P:secondary metabolite biosynthetic process"/>
    <property type="evidence" value="ECO:0007669"/>
    <property type="project" value="TreeGrafter"/>
</dbReference>
<dbReference type="FunFam" id="3.30.300.30:FF:000015">
    <property type="entry name" value="Nonribosomal peptide synthase SidD"/>
    <property type="match status" value="2"/>
</dbReference>
<dbReference type="GO" id="GO:0003824">
    <property type="term" value="F:catalytic activity"/>
    <property type="evidence" value="ECO:0007669"/>
    <property type="project" value="InterPro"/>
</dbReference>
<dbReference type="NCBIfam" id="NF003417">
    <property type="entry name" value="PRK04813.1"/>
    <property type="match status" value="2"/>
</dbReference>
<dbReference type="Pfam" id="PF18563">
    <property type="entry name" value="TubC_N"/>
    <property type="match status" value="1"/>
</dbReference>
<comment type="cofactor">
    <cofactor evidence="1">
        <name>pantetheine 4'-phosphate</name>
        <dbReference type="ChEBI" id="CHEBI:47942"/>
    </cofactor>
</comment>
<dbReference type="InterPro" id="IPR020806">
    <property type="entry name" value="PKS_PP-bd"/>
</dbReference>
<dbReference type="PANTHER" id="PTHR45527">
    <property type="entry name" value="NONRIBOSOMAL PEPTIDE SYNTHETASE"/>
    <property type="match status" value="1"/>
</dbReference>
<dbReference type="Gene3D" id="3.30.300.30">
    <property type="match status" value="2"/>
</dbReference>
<evidence type="ECO:0000256" key="3">
    <source>
        <dbReference type="ARBA" id="ARBA00022553"/>
    </source>
</evidence>
<dbReference type="SMART" id="SM00823">
    <property type="entry name" value="PKS_PP"/>
    <property type="match status" value="2"/>
</dbReference>
<comment type="caution">
    <text evidence="5">The sequence shown here is derived from an EMBL/GenBank/DDBJ whole genome shotgun (WGS) entry which is preliminary data.</text>
</comment>
<evidence type="ECO:0000256" key="1">
    <source>
        <dbReference type="ARBA" id="ARBA00001957"/>
    </source>
</evidence>
<dbReference type="PROSITE" id="PS00455">
    <property type="entry name" value="AMP_BINDING"/>
    <property type="match status" value="2"/>
</dbReference>
<dbReference type="GO" id="GO:0005737">
    <property type="term" value="C:cytoplasm"/>
    <property type="evidence" value="ECO:0007669"/>
    <property type="project" value="TreeGrafter"/>
</dbReference>
<keyword evidence="6" id="KW-1185">Reference proteome</keyword>
<accession>A0A166VZB4</accession>
<dbReference type="FunFam" id="1.10.1200.10:FF:000005">
    <property type="entry name" value="Nonribosomal peptide synthetase 1"/>
    <property type="match status" value="1"/>
</dbReference>
<dbReference type="InterPro" id="IPR006162">
    <property type="entry name" value="Ppantetheine_attach_site"/>
</dbReference>
<dbReference type="GO" id="GO:0043041">
    <property type="term" value="P:amino acid activation for nonribosomal peptide biosynthetic process"/>
    <property type="evidence" value="ECO:0007669"/>
    <property type="project" value="TreeGrafter"/>
</dbReference>
<dbReference type="InterPro" id="IPR023213">
    <property type="entry name" value="CAT-like_dom_sf"/>
</dbReference>
<evidence type="ECO:0000259" key="4">
    <source>
        <dbReference type="PROSITE" id="PS50075"/>
    </source>
</evidence>
<dbReference type="Pfam" id="PF00501">
    <property type="entry name" value="AMP-binding"/>
    <property type="match status" value="2"/>
</dbReference>
<evidence type="ECO:0000313" key="6">
    <source>
        <dbReference type="Proteomes" id="UP000076643"/>
    </source>
</evidence>
<dbReference type="InterPro" id="IPR010071">
    <property type="entry name" value="AA_adenyl_dom"/>
</dbReference>
<dbReference type="Gene3D" id="2.30.38.10">
    <property type="entry name" value="Luciferase, Domain 3"/>
    <property type="match status" value="2"/>
</dbReference>
<dbReference type="Gene3D" id="3.40.50.1820">
    <property type="entry name" value="alpha/beta hydrolase"/>
    <property type="match status" value="1"/>
</dbReference>
<reference evidence="5 6" key="1">
    <citation type="submission" date="2013-07" db="EMBL/GenBank/DDBJ databases">
        <title>Comparative Genomic and Metabolomic Analysis of Twelve Strains of Pseudoalteromonas luteoviolacea.</title>
        <authorList>
            <person name="Vynne N.G."/>
            <person name="Mansson M."/>
            <person name="Gram L."/>
        </authorList>
    </citation>
    <scope>NUCLEOTIDE SEQUENCE [LARGE SCALE GENOMIC DNA]</scope>
    <source>
        <strain evidence="5 6">DSM 6061</strain>
    </source>
</reference>
<dbReference type="InterPro" id="IPR001242">
    <property type="entry name" value="Condensation_dom"/>
</dbReference>
<dbReference type="InterPro" id="IPR001031">
    <property type="entry name" value="Thioesterase"/>
</dbReference>
<dbReference type="PANTHER" id="PTHR45527:SF1">
    <property type="entry name" value="FATTY ACID SYNTHASE"/>
    <property type="match status" value="1"/>
</dbReference>
<dbReference type="NCBIfam" id="TIGR01733">
    <property type="entry name" value="AA-adenyl-dom"/>
    <property type="match status" value="2"/>
</dbReference>
<dbReference type="Gene3D" id="1.10.1200.10">
    <property type="entry name" value="ACP-like"/>
    <property type="match status" value="2"/>
</dbReference>
<keyword evidence="3" id="KW-0597">Phosphoprotein</keyword>
<dbReference type="PROSITE" id="PS00012">
    <property type="entry name" value="PHOSPHOPANTETHEINE"/>
    <property type="match status" value="1"/>
</dbReference>
<dbReference type="InterPro" id="IPR020845">
    <property type="entry name" value="AMP-binding_CS"/>
</dbReference>
<organism evidence="5 6">
    <name type="scientific">Pseudoalteromonas luteoviolacea DSM 6061</name>
    <dbReference type="NCBI Taxonomy" id="1365250"/>
    <lineage>
        <taxon>Bacteria</taxon>
        <taxon>Pseudomonadati</taxon>
        <taxon>Pseudomonadota</taxon>
        <taxon>Gammaproteobacteria</taxon>
        <taxon>Alteromonadales</taxon>
        <taxon>Pseudoalteromonadaceae</taxon>
        <taxon>Pseudoalteromonas</taxon>
    </lineage>
</organism>
<dbReference type="PROSITE" id="PS50075">
    <property type="entry name" value="CARRIER"/>
    <property type="match status" value="2"/>
</dbReference>
<dbReference type="InterPro" id="IPR036736">
    <property type="entry name" value="ACP-like_sf"/>
</dbReference>
<dbReference type="CDD" id="cd19531">
    <property type="entry name" value="LCL_NRPS-like"/>
    <property type="match status" value="1"/>
</dbReference>
<dbReference type="GO" id="GO:0031177">
    <property type="term" value="F:phosphopantetheine binding"/>
    <property type="evidence" value="ECO:0007669"/>
    <property type="project" value="InterPro"/>
</dbReference>
<dbReference type="Gene3D" id="3.30.559.10">
    <property type="entry name" value="Chloramphenicol acetyltransferase-like domain"/>
    <property type="match status" value="2"/>
</dbReference>
<feature type="domain" description="Carrier" evidence="4">
    <location>
        <begin position="2140"/>
        <end position="2217"/>
    </location>
</feature>
<dbReference type="Pfam" id="PF00668">
    <property type="entry name" value="Condensation"/>
    <property type="match status" value="2"/>
</dbReference>
<dbReference type="InterPro" id="IPR000873">
    <property type="entry name" value="AMP-dep_synth/lig_dom"/>
</dbReference>
<name>A0A166VZB4_9GAMM</name>
<gene>
    <name evidence="5" type="ORF">N475_03070</name>
</gene>
<evidence type="ECO:0000256" key="2">
    <source>
        <dbReference type="ARBA" id="ARBA00022450"/>
    </source>
</evidence>
<dbReference type="RefSeq" id="WP_063365588.1">
    <property type="nucleotide sequence ID" value="NZ_AQHB01000013.1"/>
</dbReference>